<dbReference type="Pfam" id="PF01382">
    <property type="entry name" value="Avidin"/>
    <property type="match status" value="1"/>
</dbReference>
<sequence length="116" mass="13245">YLELNMNYLSGDWKNELGSLMTLKFEPNSSAFSGTYRSYVGEVHPNVTKELYEPLVGFYNNLKEPQMPTIAFCISWGSVDRTFCAFAGFSTLRKNDLLTAPVLFNKVRSHNYVKIT</sequence>
<dbReference type="PANTHER" id="PTHR34399">
    <property type="entry name" value="AVIDIN-RELATED"/>
    <property type="match status" value="1"/>
</dbReference>
<evidence type="ECO:0000256" key="2">
    <source>
        <dbReference type="ARBA" id="ARBA00022525"/>
    </source>
</evidence>
<dbReference type="SUPFAM" id="SSF50876">
    <property type="entry name" value="Avidin/streptavidin"/>
    <property type="match status" value="1"/>
</dbReference>
<evidence type="ECO:0000313" key="5">
    <source>
        <dbReference type="Proteomes" id="UP000472277"/>
    </source>
</evidence>
<dbReference type="InterPro" id="IPR036896">
    <property type="entry name" value="Avidin-like_sf"/>
</dbReference>
<keyword evidence="5" id="KW-1185">Reference proteome</keyword>
<dbReference type="InterPro" id="IPR051764">
    <property type="entry name" value="Avidin/Streptavidin-rel"/>
</dbReference>
<reference evidence="4" key="1">
    <citation type="submission" date="2025-05" db="UniProtKB">
        <authorList>
            <consortium name="Ensembl"/>
        </authorList>
    </citation>
    <scope>IDENTIFICATION</scope>
</reference>
<dbReference type="GO" id="GO:0005576">
    <property type="term" value="C:extracellular region"/>
    <property type="evidence" value="ECO:0007669"/>
    <property type="project" value="UniProtKB-SubCell"/>
</dbReference>
<proteinExistence type="predicted"/>
<dbReference type="GO" id="GO:0009374">
    <property type="term" value="F:biotin binding"/>
    <property type="evidence" value="ECO:0007669"/>
    <property type="project" value="InterPro"/>
</dbReference>
<dbReference type="AlphaFoldDB" id="A0A674ERT3"/>
<protein>
    <submittedName>
        <fullName evidence="4">Uncharacterized protein</fullName>
    </submittedName>
</protein>
<keyword evidence="2" id="KW-0964">Secreted</keyword>
<dbReference type="PANTHER" id="PTHR34399:SF3">
    <property type="entry name" value="AVID PROTEIN-RELATED"/>
    <property type="match status" value="1"/>
</dbReference>
<comment type="subcellular location">
    <subcellularLocation>
        <location evidence="1">Secreted</location>
    </subcellularLocation>
</comment>
<keyword evidence="3" id="KW-0732">Signal</keyword>
<accession>A0A674ERT3</accession>
<organism evidence="4 5">
    <name type="scientific">Salmo trutta</name>
    <name type="common">Brown trout</name>
    <dbReference type="NCBI Taxonomy" id="8032"/>
    <lineage>
        <taxon>Eukaryota</taxon>
        <taxon>Metazoa</taxon>
        <taxon>Chordata</taxon>
        <taxon>Craniata</taxon>
        <taxon>Vertebrata</taxon>
        <taxon>Euteleostomi</taxon>
        <taxon>Actinopterygii</taxon>
        <taxon>Neopterygii</taxon>
        <taxon>Teleostei</taxon>
        <taxon>Protacanthopterygii</taxon>
        <taxon>Salmoniformes</taxon>
        <taxon>Salmonidae</taxon>
        <taxon>Salmoninae</taxon>
        <taxon>Salmo</taxon>
    </lineage>
</organism>
<evidence type="ECO:0000256" key="3">
    <source>
        <dbReference type="ARBA" id="ARBA00022729"/>
    </source>
</evidence>
<evidence type="ECO:0000256" key="1">
    <source>
        <dbReference type="ARBA" id="ARBA00004613"/>
    </source>
</evidence>
<dbReference type="Ensembl" id="ENSSTUT00000118801.1">
    <property type="protein sequence ID" value="ENSSTUP00000110981.1"/>
    <property type="gene ID" value="ENSSTUG00000049202.1"/>
</dbReference>
<dbReference type="GeneTree" id="ENSGT01010000224531"/>
<name>A0A674ERT3_SALTR</name>
<dbReference type="InterPro" id="IPR005468">
    <property type="entry name" value="Avidin/str"/>
</dbReference>
<dbReference type="Ensembl" id="ENSSTUT00000118755.1">
    <property type="protein sequence ID" value="ENSSTUP00000110936.1"/>
    <property type="gene ID" value="ENSSTUG00000049177.1"/>
</dbReference>
<evidence type="ECO:0000313" key="4">
    <source>
        <dbReference type="Ensembl" id="ENSSTUP00000110936.1"/>
    </source>
</evidence>
<dbReference type="Gene3D" id="2.40.128.30">
    <property type="entry name" value="Avidin-like"/>
    <property type="match status" value="1"/>
</dbReference>
<dbReference type="Proteomes" id="UP000472277">
    <property type="component" value="Chromosome 40"/>
</dbReference>